<feature type="transmembrane region" description="Helical" evidence="7">
    <location>
        <begin position="170"/>
        <end position="187"/>
    </location>
</feature>
<keyword evidence="2" id="KW-1003">Cell membrane</keyword>
<feature type="transmembrane region" description="Helical" evidence="7">
    <location>
        <begin position="238"/>
        <end position="257"/>
    </location>
</feature>
<evidence type="ECO:0000256" key="7">
    <source>
        <dbReference type="SAM" id="Phobius"/>
    </source>
</evidence>
<evidence type="ECO:0000256" key="1">
    <source>
        <dbReference type="ARBA" id="ARBA00004651"/>
    </source>
</evidence>
<evidence type="ECO:0000256" key="2">
    <source>
        <dbReference type="ARBA" id="ARBA00022475"/>
    </source>
</evidence>
<evidence type="ECO:0000259" key="8">
    <source>
        <dbReference type="Pfam" id="PF06738"/>
    </source>
</evidence>
<comment type="subcellular location">
    <subcellularLocation>
        <location evidence="1">Cell membrane</location>
        <topology evidence="1">Multi-pass membrane protein</topology>
    </subcellularLocation>
</comment>
<evidence type="ECO:0000313" key="9">
    <source>
        <dbReference type="EMBL" id="OLA38103.1"/>
    </source>
</evidence>
<dbReference type="PANTHER" id="PTHR34390">
    <property type="entry name" value="UPF0442 PROTEIN YJJB-RELATED"/>
    <property type="match status" value="1"/>
</dbReference>
<evidence type="ECO:0000313" key="10">
    <source>
        <dbReference type="Proteomes" id="UP000186777"/>
    </source>
</evidence>
<keyword evidence="5 7" id="KW-0472">Membrane</keyword>
<dbReference type="GO" id="GO:0005886">
    <property type="term" value="C:plasma membrane"/>
    <property type="evidence" value="ECO:0007669"/>
    <property type="project" value="UniProtKB-SubCell"/>
</dbReference>
<evidence type="ECO:0000256" key="5">
    <source>
        <dbReference type="ARBA" id="ARBA00023136"/>
    </source>
</evidence>
<proteinExistence type="inferred from homology"/>
<dbReference type="RefSeq" id="WP_303679652.1">
    <property type="nucleotide sequence ID" value="NZ_DBFCBD010000021.1"/>
</dbReference>
<dbReference type="Proteomes" id="UP000186777">
    <property type="component" value="Unassembled WGS sequence"/>
</dbReference>
<protein>
    <recommendedName>
        <fullName evidence="8">Threonine/serine exporter-like N-terminal domain-containing protein</fullName>
    </recommendedName>
</protein>
<evidence type="ECO:0000256" key="3">
    <source>
        <dbReference type="ARBA" id="ARBA00022692"/>
    </source>
</evidence>
<sequence length="263" mass="28844">MELEAVPLSREQTLHIALGMGKALLKNGAETSRVEDTISRFCHTHGYHDIHVFVTPTVIILGDEESEGATIISRIRYRSTNLSVISAVNDFSYNLKRWPLNYEKTLAYLEELRHKAPPYGKWRVCMASAISSAAFAAMLGGNSHDFIAAFITGGLSMVLLKQLGGYRPSAFWENALSGAAIGALAIFCCEMDGECTRTNIIVGALMPFLPGVAFTNGLRDYMAGDLISGNSRIAEAMLFATSIAIGLAFSLLVWYHWGWKLWA</sequence>
<dbReference type="GO" id="GO:0015744">
    <property type="term" value="P:succinate transport"/>
    <property type="evidence" value="ECO:0007669"/>
    <property type="project" value="TreeGrafter"/>
</dbReference>
<gene>
    <name evidence="9" type="ORF">BHW43_04440</name>
</gene>
<evidence type="ECO:0000256" key="4">
    <source>
        <dbReference type="ARBA" id="ARBA00022989"/>
    </source>
</evidence>
<comment type="caution">
    <text evidence="9">The sequence shown here is derived from an EMBL/GenBank/DDBJ whole genome shotgun (WGS) entry which is preliminary data.</text>
</comment>
<dbReference type="AlphaFoldDB" id="A0A1Q6R6U8"/>
<feature type="transmembrane region" description="Helical" evidence="7">
    <location>
        <begin position="199"/>
        <end position="218"/>
    </location>
</feature>
<dbReference type="InterPro" id="IPR010619">
    <property type="entry name" value="ThrE-like_N"/>
</dbReference>
<dbReference type="EMBL" id="MNTG01000025">
    <property type="protein sequence ID" value="OLA38103.1"/>
    <property type="molecule type" value="Genomic_DNA"/>
</dbReference>
<accession>A0A1Q6R6U8</accession>
<keyword evidence="4 7" id="KW-1133">Transmembrane helix</keyword>
<dbReference type="GO" id="GO:0022857">
    <property type="term" value="F:transmembrane transporter activity"/>
    <property type="evidence" value="ECO:0007669"/>
    <property type="project" value="InterPro"/>
</dbReference>
<name>A0A1Q6R6U8_9FIRM</name>
<evidence type="ECO:0000256" key="6">
    <source>
        <dbReference type="ARBA" id="ARBA00034125"/>
    </source>
</evidence>
<dbReference type="InterPro" id="IPR050539">
    <property type="entry name" value="ThrE_Dicarb/AminoAcid_Exp"/>
</dbReference>
<dbReference type="PANTHER" id="PTHR34390:SF2">
    <property type="entry name" value="SUCCINATE TRANSPORTER SUBUNIT YJJP-RELATED"/>
    <property type="match status" value="1"/>
</dbReference>
<reference evidence="9 10" key="1">
    <citation type="journal article" date="2016" name="Nat. Biotechnol.">
        <title>Measurement of bacterial replication rates in microbial communities.</title>
        <authorList>
            <person name="Brown C.T."/>
            <person name="Olm M.R."/>
            <person name="Thomas B.C."/>
            <person name="Banfield J.F."/>
        </authorList>
    </citation>
    <scope>NUCLEOTIDE SEQUENCE [LARGE SCALE GENOMIC DNA]</scope>
    <source>
        <strain evidence="9">46_33</strain>
    </source>
</reference>
<dbReference type="Pfam" id="PF06738">
    <property type="entry name" value="ThrE"/>
    <property type="match status" value="1"/>
</dbReference>
<organism evidence="9 10">
    <name type="scientific">Phascolarctobacterium succinatutens</name>
    <dbReference type="NCBI Taxonomy" id="626940"/>
    <lineage>
        <taxon>Bacteria</taxon>
        <taxon>Bacillati</taxon>
        <taxon>Bacillota</taxon>
        <taxon>Negativicutes</taxon>
        <taxon>Acidaminococcales</taxon>
        <taxon>Acidaminococcaceae</taxon>
        <taxon>Phascolarctobacterium</taxon>
    </lineage>
</organism>
<keyword evidence="3 7" id="KW-0812">Transmembrane</keyword>
<feature type="domain" description="Threonine/serine exporter-like N-terminal" evidence="8">
    <location>
        <begin position="16"/>
        <end position="252"/>
    </location>
</feature>
<comment type="similarity">
    <text evidence="6">Belongs to the ThrE exporter (TC 2.A.79) family.</text>
</comment>
<dbReference type="STRING" id="626940.BHW43_04440"/>